<dbReference type="GO" id="GO:0019632">
    <property type="term" value="P:shikimate metabolic process"/>
    <property type="evidence" value="ECO:0007669"/>
    <property type="project" value="TreeGrafter"/>
</dbReference>
<proteinExistence type="predicted"/>
<evidence type="ECO:0000313" key="2">
    <source>
        <dbReference type="EMBL" id="PVI05542.1"/>
    </source>
</evidence>
<dbReference type="STRING" id="97972.A0A2V1E5Z1"/>
<protein>
    <submittedName>
        <fullName evidence="2">NAD-P-binding protein</fullName>
    </submittedName>
</protein>
<evidence type="ECO:0000259" key="1">
    <source>
        <dbReference type="Pfam" id="PF08501"/>
    </source>
</evidence>
<accession>A0A2V1E5Z1</accession>
<dbReference type="GO" id="GO:0004764">
    <property type="term" value="F:shikimate 3-dehydrogenase (NADP+) activity"/>
    <property type="evidence" value="ECO:0007669"/>
    <property type="project" value="InterPro"/>
</dbReference>
<gene>
    <name evidence="2" type="ORF">DM02DRAFT_516353</name>
</gene>
<dbReference type="SUPFAM" id="SSF53223">
    <property type="entry name" value="Aminoacid dehydrogenase-like, N-terminal domain"/>
    <property type="match status" value="1"/>
</dbReference>
<dbReference type="PANTHER" id="PTHR21089:SF1">
    <property type="entry name" value="BIFUNCTIONAL 3-DEHYDROQUINATE DEHYDRATASE_SHIKIMATE DEHYDROGENASE, CHLOROPLASTIC"/>
    <property type="match status" value="1"/>
</dbReference>
<dbReference type="Gene3D" id="3.40.50.720">
    <property type="entry name" value="NAD(P)-binding Rossmann-like Domain"/>
    <property type="match status" value="1"/>
</dbReference>
<dbReference type="InterPro" id="IPR013708">
    <property type="entry name" value="Shikimate_DH-bd_N"/>
</dbReference>
<dbReference type="EMBL" id="KZ805313">
    <property type="protein sequence ID" value="PVI05542.1"/>
    <property type="molecule type" value="Genomic_DNA"/>
</dbReference>
<dbReference type="InterPro" id="IPR046346">
    <property type="entry name" value="Aminoacid_DH-like_N_sf"/>
</dbReference>
<dbReference type="GO" id="GO:0009423">
    <property type="term" value="P:chorismate biosynthetic process"/>
    <property type="evidence" value="ECO:0007669"/>
    <property type="project" value="TreeGrafter"/>
</dbReference>
<dbReference type="PANTHER" id="PTHR21089">
    <property type="entry name" value="SHIKIMATE DEHYDROGENASE"/>
    <property type="match status" value="1"/>
</dbReference>
<dbReference type="AlphaFoldDB" id="A0A2V1E5Z1"/>
<feature type="domain" description="Shikimate dehydrogenase substrate binding N-terminal" evidence="1">
    <location>
        <begin position="15"/>
        <end position="95"/>
    </location>
</feature>
<dbReference type="InterPro" id="IPR036291">
    <property type="entry name" value="NAD(P)-bd_dom_sf"/>
</dbReference>
<evidence type="ECO:0000313" key="3">
    <source>
        <dbReference type="Proteomes" id="UP000244855"/>
    </source>
</evidence>
<organism evidence="2 3">
    <name type="scientific">Periconia macrospinosa</name>
    <dbReference type="NCBI Taxonomy" id="97972"/>
    <lineage>
        <taxon>Eukaryota</taxon>
        <taxon>Fungi</taxon>
        <taxon>Dikarya</taxon>
        <taxon>Ascomycota</taxon>
        <taxon>Pezizomycotina</taxon>
        <taxon>Dothideomycetes</taxon>
        <taxon>Pleosporomycetidae</taxon>
        <taxon>Pleosporales</taxon>
        <taxon>Massarineae</taxon>
        <taxon>Periconiaceae</taxon>
        <taxon>Periconia</taxon>
    </lineage>
</organism>
<keyword evidence="3" id="KW-1185">Reference proteome</keyword>
<sequence>MISKEDRTRHLRTYLFGYPIAHSLAPLLHSTLFDAQNTPWSYTLVESVDKSDFLPKLKASDCIGSAVTMPHKVSFMTECDRITDDARVIGAINTVFLRKDPKTGKTLYIGTNTDSIGVREAFLQNFPGVLSQSRGKPAMVIGGGGACRSAIYALWKWLGASEIYLVNRLDTEVDAIKQSFKTTLPECKIKHISSLEQVQGLEPPVAVVGTVPDIPPTQPGEILARKIVEAILGLQPKAFVLEMCYHPNPDTEFFRLAVKFGCQVIPGTEAMIHQGIAQQVLWLEKPLEKIPDAEAKRVIGLEVAKHSQ</sequence>
<dbReference type="InterPro" id="IPR022893">
    <property type="entry name" value="Shikimate_DH_fam"/>
</dbReference>
<dbReference type="CDD" id="cd01065">
    <property type="entry name" value="NAD_bind_Shikimate_DH"/>
    <property type="match status" value="1"/>
</dbReference>
<dbReference type="SUPFAM" id="SSF51735">
    <property type="entry name" value="NAD(P)-binding Rossmann-fold domains"/>
    <property type="match status" value="1"/>
</dbReference>
<dbReference type="Gene3D" id="3.40.50.10860">
    <property type="entry name" value="Leucine Dehydrogenase, chain A, domain 1"/>
    <property type="match status" value="1"/>
</dbReference>
<dbReference type="OrthoDB" id="204377at2759"/>
<name>A0A2V1E5Z1_9PLEO</name>
<dbReference type="Proteomes" id="UP000244855">
    <property type="component" value="Unassembled WGS sequence"/>
</dbReference>
<reference evidence="2 3" key="1">
    <citation type="journal article" date="2018" name="Sci. Rep.">
        <title>Comparative genomics provides insights into the lifestyle and reveals functional heterogeneity of dark septate endophytic fungi.</title>
        <authorList>
            <person name="Knapp D.G."/>
            <person name="Nemeth J.B."/>
            <person name="Barry K."/>
            <person name="Hainaut M."/>
            <person name="Henrissat B."/>
            <person name="Johnson J."/>
            <person name="Kuo A."/>
            <person name="Lim J.H.P."/>
            <person name="Lipzen A."/>
            <person name="Nolan M."/>
            <person name="Ohm R.A."/>
            <person name="Tamas L."/>
            <person name="Grigoriev I.V."/>
            <person name="Spatafora J.W."/>
            <person name="Nagy L.G."/>
            <person name="Kovacs G.M."/>
        </authorList>
    </citation>
    <scope>NUCLEOTIDE SEQUENCE [LARGE SCALE GENOMIC DNA]</scope>
    <source>
        <strain evidence="2 3">DSE2036</strain>
    </source>
</reference>
<dbReference type="Pfam" id="PF08501">
    <property type="entry name" value="Shikimate_dh_N"/>
    <property type="match status" value="1"/>
</dbReference>